<comment type="subcellular location">
    <subcellularLocation>
        <location evidence="1">Membrane</location>
        <topology evidence="1">Multi-pass membrane protein</topology>
    </subcellularLocation>
</comment>
<dbReference type="InterPro" id="IPR005178">
    <property type="entry name" value="Ostalpha/TMEM184C"/>
</dbReference>
<evidence type="ECO:0000256" key="6">
    <source>
        <dbReference type="SAM" id="Phobius"/>
    </source>
</evidence>
<evidence type="ECO:0000313" key="8">
    <source>
        <dbReference type="Proteomes" id="UP000012960"/>
    </source>
</evidence>
<organism evidence="7 8">
    <name type="scientific">Musa acuminata subsp. malaccensis</name>
    <name type="common">Wild banana</name>
    <name type="synonym">Musa malaccensis</name>
    <dbReference type="NCBI Taxonomy" id="214687"/>
    <lineage>
        <taxon>Eukaryota</taxon>
        <taxon>Viridiplantae</taxon>
        <taxon>Streptophyta</taxon>
        <taxon>Embryophyta</taxon>
        <taxon>Tracheophyta</taxon>
        <taxon>Spermatophyta</taxon>
        <taxon>Magnoliopsida</taxon>
        <taxon>Liliopsida</taxon>
        <taxon>Zingiberales</taxon>
        <taxon>Musaceae</taxon>
        <taxon>Musa</taxon>
    </lineage>
</organism>
<dbReference type="Proteomes" id="UP000012960">
    <property type="component" value="Unplaced"/>
</dbReference>
<dbReference type="GO" id="GO:0016020">
    <property type="term" value="C:membrane"/>
    <property type="evidence" value="ECO:0007669"/>
    <property type="project" value="UniProtKB-SubCell"/>
</dbReference>
<protein>
    <recommendedName>
        <fullName evidence="9">Protein LAZ1</fullName>
    </recommendedName>
</protein>
<keyword evidence="3 6" id="KW-1133">Transmembrane helix</keyword>
<evidence type="ECO:0000256" key="2">
    <source>
        <dbReference type="ARBA" id="ARBA00022692"/>
    </source>
</evidence>
<keyword evidence="2 6" id="KW-0812">Transmembrane</keyword>
<keyword evidence="4 6" id="KW-0472">Membrane</keyword>
<dbReference type="AlphaFoldDB" id="A0A804I6X9"/>
<accession>A0A804I6X9</accession>
<dbReference type="EnsemblPlants" id="Ma03_t00460.1">
    <property type="protein sequence ID" value="Ma03_p00460.1"/>
    <property type="gene ID" value="Ma03_g00460"/>
</dbReference>
<evidence type="ECO:0000256" key="4">
    <source>
        <dbReference type="ARBA" id="ARBA00023136"/>
    </source>
</evidence>
<evidence type="ECO:0000256" key="3">
    <source>
        <dbReference type="ARBA" id="ARBA00022989"/>
    </source>
</evidence>
<dbReference type="Pfam" id="PF03619">
    <property type="entry name" value="Solute_trans_a"/>
    <property type="match status" value="1"/>
</dbReference>
<sequence>MKTVEQLYLSVLSYTPPIWATAVGAVLLVLTLFLSMFLLFQHLSAYKNPEEQKFLIGVILMVPCYSIESYVSLANPSISVDCEILRDCYEAFAMYCFGRYLVACLGGEDRTIELLKRQGASSSKTPLLENASEKGVIKHPFPMNYILKPWRLGEWFYRIIKIGIVQYMIIKTVTAVLAVSLETLGVYCDGEFKLTCGYPYMAVVLNFSQSWALYCLVLFYTATKDELAHIKPLAKFLMFKSIVFLTWWQDVAIALLYSWGLFKSSIAQTLQSKSSVQDFIICIEIINDLKFTVNQAVEPMEKGFTRFNRNLHKISENIRKHEKKKLKTKDDRSTGSTSPSPQVFHGIDDPLLYGSISDSEAKRGRRHRQKSGYTSAESGGDSSDHGHGGYQIYGFRWVTKD</sequence>
<evidence type="ECO:0000256" key="1">
    <source>
        <dbReference type="ARBA" id="ARBA00004141"/>
    </source>
</evidence>
<feature type="transmembrane region" description="Helical" evidence="6">
    <location>
        <begin position="18"/>
        <end position="40"/>
    </location>
</feature>
<evidence type="ECO:0008006" key="9">
    <source>
        <dbReference type="Google" id="ProtNLM"/>
    </source>
</evidence>
<feature type="transmembrane region" description="Helical" evidence="6">
    <location>
        <begin position="155"/>
        <end position="178"/>
    </location>
</feature>
<feature type="transmembrane region" description="Helical" evidence="6">
    <location>
        <begin position="242"/>
        <end position="262"/>
    </location>
</feature>
<dbReference type="Gramene" id="Ma03_t00460.1">
    <property type="protein sequence ID" value="Ma03_p00460.1"/>
    <property type="gene ID" value="Ma03_g00460"/>
</dbReference>
<keyword evidence="8" id="KW-1185">Reference proteome</keyword>
<evidence type="ECO:0000256" key="5">
    <source>
        <dbReference type="SAM" id="MobiDB-lite"/>
    </source>
</evidence>
<feature type="transmembrane region" description="Helical" evidence="6">
    <location>
        <begin position="198"/>
        <end position="221"/>
    </location>
</feature>
<dbReference type="PANTHER" id="PTHR23423">
    <property type="entry name" value="ORGANIC SOLUTE TRANSPORTER-RELATED"/>
    <property type="match status" value="1"/>
</dbReference>
<feature type="region of interest" description="Disordered" evidence="5">
    <location>
        <begin position="321"/>
        <end position="390"/>
    </location>
</feature>
<proteinExistence type="predicted"/>
<name>A0A804I6X9_MUSAM</name>
<evidence type="ECO:0000313" key="7">
    <source>
        <dbReference type="EnsemblPlants" id="Ma03_p00460.1"/>
    </source>
</evidence>
<dbReference type="SMART" id="SM01417">
    <property type="entry name" value="Solute_trans_a"/>
    <property type="match status" value="1"/>
</dbReference>
<dbReference type="OrthoDB" id="5348404at2759"/>
<reference evidence="7" key="1">
    <citation type="submission" date="2021-05" db="UniProtKB">
        <authorList>
            <consortium name="EnsemblPlants"/>
        </authorList>
    </citation>
    <scope>IDENTIFICATION</scope>
    <source>
        <strain evidence="7">subsp. malaccensis</strain>
    </source>
</reference>